<dbReference type="Gene3D" id="3.40.50.150">
    <property type="entry name" value="Vaccinia Virus protein VP39"/>
    <property type="match status" value="1"/>
</dbReference>
<dbReference type="PANTHER" id="PTHR11579:SF0">
    <property type="entry name" value="PROTEIN-L-ISOASPARTATE(D-ASPARTATE) O-METHYLTRANSFERASE"/>
    <property type="match status" value="1"/>
</dbReference>
<name>A0A8J3WIK6_9ACTN</name>
<dbReference type="SUPFAM" id="SSF53335">
    <property type="entry name" value="S-adenosyl-L-methionine-dependent methyltransferases"/>
    <property type="match status" value="1"/>
</dbReference>
<comment type="similarity">
    <text evidence="2">Belongs to the methyltransferase superfamily. L-isoaspartyl/D-aspartyl protein methyltransferase family.</text>
</comment>
<organism evidence="12 13">
    <name type="scientific">Planobispora siamensis</name>
    <dbReference type="NCBI Taxonomy" id="936338"/>
    <lineage>
        <taxon>Bacteria</taxon>
        <taxon>Bacillati</taxon>
        <taxon>Actinomycetota</taxon>
        <taxon>Actinomycetes</taxon>
        <taxon>Streptosporangiales</taxon>
        <taxon>Streptosporangiaceae</taxon>
        <taxon>Planobispora</taxon>
    </lineage>
</organism>
<dbReference type="InterPro" id="IPR000682">
    <property type="entry name" value="PCMT"/>
</dbReference>
<evidence type="ECO:0000313" key="12">
    <source>
        <dbReference type="EMBL" id="GIH90663.1"/>
    </source>
</evidence>
<dbReference type="GO" id="GO:0004719">
    <property type="term" value="F:protein-L-isoaspartate (D-aspartate) O-methyltransferase activity"/>
    <property type="evidence" value="ECO:0007669"/>
    <property type="project" value="UniProtKB-EC"/>
</dbReference>
<evidence type="ECO:0000256" key="4">
    <source>
        <dbReference type="ARBA" id="ARBA00013346"/>
    </source>
</evidence>
<proteinExistence type="inferred from homology"/>
<gene>
    <name evidence="12" type="ORF">Psi01_12930</name>
</gene>
<dbReference type="EC" id="2.1.1.77" evidence="3"/>
<evidence type="ECO:0000256" key="2">
    <source>
        <dbReference type="ARBA" id="ARBA00005369"/>
    </source>
</evidence>
<evidence type="ECO:0000256" key="9">
    <source>
        <dbReference type="ARBA" id="ARBA00030757"/>
    </source>
</evidence>
<comment type="caution">
    <text evidence="12">The sequence shown here is derived from an EMBL/GenBank/DDBJ whole genome shotgun (WGS) entry which is preliminary data.</text>
</comment>
<evidence type="ECO:0000256" key="8">
    <source>
        <dbReference type="ARBA" id="ARBA00022691"/>
    </source>
</evidence>
<dbReference type="PANTHER" id="PTHR11579">
    <property type="entry name" value="PROTEIN-L-ISOASPARTATE O-METHYLTRANSFERASE"/>
    <property type="match status" value="1"/>
</dbReference>
<protein>
    <recommendedName>
        <fullName evidence="4">Protein-L-isoaspartate O-methyltransferase</fullName>
        <ecNumber evidence="3">2.1.1.77</ecNumber>
    </recommendedName>
    <alternativeName>
        <fullName evidence="11">L-isoaspartyl protein carboxyl methyltransferase</fullName>
    </alternativeName>
    <alternativeName>
        <fullName evidence="9">Protein L-isoaspartyl methyltransferase</fullName>
    </alternativeName>
    <alternativeName>
        <fullName evidence="10">Protein-beta-aspartate methyltransferase</fullName>
    </alternativeName>
</protein>
<dbReference type="InterPro" id="IPR029063">
    <property type="entry name" value="SAM-dependent_MTases_sf"/>
</dbReference>
<keyword evidence="7" id="KW-0808">Transferase</keyword>
<evidence type="ECO:0000313" key="13">
    <source>
        <dbReference type="Proteomes" id="UP000619788"/>
    </source>
</evidence>
<evidence type="ECO:0000256" key="7">
    <source>
        <dbReference type="ARBA" id="ARBA00022679"/>
    </source>
</evidence>
<dbReference type="CDD" id="cd02440">
    <property type="entry name" value="AdoMet_MTases"/>
    <property type="match status" value="1"/>
</dbReference>
<comment type="subcellular location">
    <subcellularLocation>
        <location evidence="1">Cytoplasm</location>
    </subcellularLocation>
</comment>
<evidence type="ECO:0000256" key="5">
    <source>
        <dbReference type="ARBA" id="ARBA00022490"/>
    </source>
</evidence>
<evidence type="ECO:0000256" key="6">
    <source>
        <dbReference type="ARBA" id="ARBA00022603"/>
    </source>
</evidence>
<dbReference type="EMBL" id="BOOJ01000012">
    <property type="protein sequence ID" value="GIH90663.1"/>
    <property type="molecule type" value="Genomic_DNA"/>
</dbReference>
<evidence type="ECO:0000256" key="3">
    <source>
        <dbReference type="ARBA" id="ARBA00011890"/>
    </source>
</evidence>
<dbReference type="AlphaFoldDB" id="A0A8J3WIK6"/>
<reference evidence="12 13" key="1">
    <citation type="submission" date="2021-01" db="EMBL/GenBank/DDBJ databases">
        <title>Whole genome shotgun sequence of Planobispora siamensis NBRC 107568.</title>
        <authorList>
            <person name="Komaki H."/>
            <person name="Tamura T."/>
        </authorList>
    </citation>
    <scope>NUCLEOTIDE SEQUENCE [LARGE SCALE GENOMIC DNA]</scope>
    <source>
        <strain evidence="12 13">NBRC 107568</strain>
    </source>
</reference>
<evidence type="ECO:0000256" key="11">
    <source>
        <dbReference type="ARBA" id="ARBA00031350"/>
    </source>
</evidence>
<keyword evidence="5" id="KW-0963">Cytoplasm</keyword>
<keyword evidence="13" id="KW-1185">Reference proteome</keyword>
<dbReference type="Pfam" id="PF01135">
    <property type="entry name" value="PCMT"/>
    <property type="match status" value="1"/>
</dbReference>
<accession>A0A8J3WIK6</accession>
<dbReference type="GO" id="GO:0005737">
    <property type="term" value="C:cytoplasm"/>
    <property type="evidence" value="ECO:0007669"/>
    <property type="project" value="UniProtKB-SubCell"/>
</dbReference>
<dbReference type="NCBIfam" id="TIGR04364">
    <property type="entry name" value="methyltran_FxLD"/>
    <property type="match status" value="1"/>
</dbReference>
<keyword evidence="6" id="KW-0489">Methyltransferase</keyword>
<evidence type="ECO:0000256" key="10">
    <source>
        <dbReference type="ARBA" id="ARBA00031323"/>
    </source>
</evidence>
<dbReference type="GO" id="GO:0032259">
    <property type="term" value="P:methylation"/>
    <property type="evidence" value="ECO:0007669"/>
    <property type="project" value="UniProtKB-KW"/>
</dbReference>
<sequence>MADLSALRQSMVAQVRERRISDATAHALLAVPRHLFLPEIPPEAAYRNEAIVTRRDAAGLPTSSSSQPTIMAMMLDQLDVRPGQRVLEVGAGTGYNAALLAHLVGPRGEVVSVDIDPEVARQAGDHLKAAGFPEVTVACADGFEGFAERAPYDRVIATVGVWDLAPAWLDQLAPGGRLVVPLDLRGVQRSVAMEREGDRWASRSVVACGFMRMRGPSAGPELVRILDRESELMIFLPEARDVGDVLAILDGPSMEIPTGAGAEEAQLLDGLILWLAVREPRCCSLAEARSGRLPCLSEIPGFAITFGIVERDGLCVLGTSGTDGRLTLHAYGPGGSRLAADLLAHLREWDAAGRPGSDGLRIDARRGPLPAYGRPVVPAGAQIIGKRHTHLVLSWM</sequence>
<keyword evidence="8" id="KW-0949">S-adenosyl-L-methionine</keyword>
<dbReference type="Proteomes" id="UP000619788">
    <property type="component" value="Unassembled WGS sequence"/>
</dbReference>
<dbReference type="InterPro" id="IPR027573">
    <property type="entry name" value="Methyltran_FxLD"/>
</dbReference>
<dbReference type="RefSeq" id="WP_377239254.1">
    <property type="nucleotide sequence ID" value="NZ_JBHLZR010000053.1"/>
</dbReference>
<evidence type="ECO:0000256" key="1">
    <source>
        <dbReference type="ARBA" id="ARBA00004496"/>
    </source>
</evidence>